<dbReference type="SUPFAM" id="SSF109604">
    <property type="entry name" value="HD-domain/PDEase-like"/>
    <property type="match status" value="1"/>
</dbReference>
<organism evidence="3 4">
    <name type="scientific">Desulfacinum hydrothermale DSM 13146</name>
    <dbReference type="NCBI Taxonomy" id="1121390"/>
    <lineage>
        <taxon>Bacteria</taxon>
        <taxon>Pseudomonadati</taxon>
        <taxon>Thermodesulfobacteriota</taxon>
        <taxon>Syntrophobacteria</taxon>
        <taxon>Syntrophobacterales</taxon>
        <taxon>Syntrophobacteraceae</taxon>
        <taxon>Desulfacinum</taxon>
    </lineage>
</organism>
<dbReference type="PROSITE" id="PS51833">
    <property type="entry name" value="HDOD"/>
    <property type="match status" value="1"/>
</dbReference>
<evidence type="ECO:0000313" key="4">
    <source>
        <dbReference type="Proteomes" id="UP000192783"/>
    </source>
</evidence>
<dbReference type="RefSeq" id="WP_170920626.1">
    <property type="nucleotide sequence ID" value="NZ_FWXF01000019.1"/>
</dbReference>
<dbReference type="Proteomes" id="UP000192783">
    <property type="component" value="Unassembled WGS sequence"/>
</dbReference>
<gene>
    <name evidence="3" type="ORF">SAMN02746041_02852</name>
</gene>
<keyword evidence="4" id="KW-1185">Reference proteome</keyword>
<sequence>MTADKTGVPTTPQTEEKLSVPRGPNYWFRHIGREEFPVFRQSVLSVARVLSQVKSSSTEMAKAVAMDPLLTVRVLRTANSAFYSAGIQKISTVQRAVVVVGYDALRHLCAALRFVEECFSGIRLKSIQSHVRLSYHQALLAQWFAETIRDGAPEEVYCAGLLADIGLIHLLGVLPVSSIVALHKNLERHGLASQEEVEQKVLGFAARTVTAKMAADWKLGDLLEKVARKRDTGNLRVKCVCLARDLTRALAEDAEGKGVLAVRERVGDELKISQMNMRRMMDAAAQWTHRWGQAYGLDGEDLVMFGEEGVRTVDAEHAQAMTSPGASPEESPRPAAVARKPDATRQLEIMDAIHALLMDASRRNSRALWDLVAQGLRQGAGLDRVALMRVVSGGRFLEVKELYGDFDPGLKGLMVPLATYRNLFAYCLERPDPIWVHDGSPEEIKSLVGPEVMQFFGSRDFVLGRIMGREGPVGLIGADCHETGRSLDEESMQGFLRLWRCASVAMEQLGI</sequence>
<evidence type="ECO:0000313" key="3">
    <source>
        <dbReference type="EMBL" id="SMC27027.1"/>
    </source>
</evidence>
<dbReference type="PANTHER" id="PTHR33525:SF4">
    <property type="entry name" value="CYCLIC DI-GMP PHOSPHODIESTERASE CDGJ"/>
    <property type="match status" value="1"/>
</dbReference>
<proteinExistence type="predicted"/>
<dbReference type="EMBL" id="FWXF01000019">
    <property type="protein sequence ID" value="SMC27027.1"/>
    <property type="molecule type" value="Genomic_DNA"/>
</dbReference>
<evidence type="ECO:0000259" key="2">
    <source>
        <dbReference type="PROSITE" id="PS51833"/>
    </source>
</evidence>
<dbReference type="InterPro" id="IPR029016">
    <property type="entry name" value="GAF-like_dom_sf"/>
</dbReference>
<evidence type="ECO:0000256" key="1">
    <source>
        <dbReference type="SAM" id="MobiDB-lite"/>
    </source>
</evidence>
<dbReference type="Gene3D" id="3.30.450.40">
    <property type="match status" value="1"/>
</dbReference>
<dbReference type="PANTHER" id="PTHR33525">
    <property type="match status" value="1"/>
</dbReference>
<dbReference type="InterPro" id="IPR052340">
    <property type="entry name" value="RNase_Y/CdgJ"/>
</dbReference>
<dbReference type="STRING" id="1121390.SAMN02746041_02852"/>
<dbReference type="Pfam" id="PF08668">
    <property type="entry name" value="HDOD"/>
    <property type="match status" value="1"/>
</dbReference>
<reference evidence="3 4" key="1">
    <citation type="submission" date="2017-04" db="EMBL/GenBank/DDBJ databases">
        <authorList>
            <person name="Afonso C.L."/>
            <person name="Miller P.J."/>
            <person name="Scott M.A."/>
            <person name="Spackman E."/>
            <person name="Goraichik I."/>
            <person name="Dimitrov K.M."/>
            <person name="Suarez D.L."/>
            <person name="Swayne D.E."/>
        </authorList>
    </citation>
    <scope>NUCLEOTIDE SEQUENCE [LARGE SCALE GENOMIC DNA]</scope>
    <source>
        <strain evidence="3 4">DSM 13146</strain>
    </source>
</reference>
<dbReference type="SUPFAM" id="SSF55781">
    <property type="entry name" value="GAF domain-like"/>
    <property type="match status" value="1"/>
</dbReference>
<name>A0A1W1XT15_9BACT</name>
<dbReference type="AlphaFoldDB" id="A0A1W1XT15"/>
<feature type="domain" description="HDOD" evidence="2">
    <location>
        <begin position="36"/>
        <end position="233"/>
    </location>
</feature>
<dbReference type="Gene3D" id="1.10.3210.10">
    <property type="entry name" value="Hypothetical protein af1432"/>
    <property type="match status" value="1"/>
</dbReference>
<protein>
    <submittedName>
        <fullName evidence="3">HDOD domain-containing protein</fullName>
    </submittedName>
</protein>
<feature type="region of interest" description="Disordered" evidence="1">
    <location>
        <begin position="319"/>
        <end position="341"/>
    </location>
</feature>
<accession>A0A1W1XT15</accession>
<dbReference type="InterPro" id="IPR013976">
    <property type="entry name" value="HDOD"/>
</dbReference>